<dbReference type="AlphaFoldDB" id="A0A0J6W1C7"/>
<dbReference type="Pfam" id="PF01128">
    <property type="entry name" value="IspD"/>
    <property type="match status" value="1"/>
</dbReference>
<dbReference type="PANTHER" id="PTHR32125:SF4">
    <property type="entry name" value="2-C-METHYL-D-ERYTHRITOL 4-PHOSPHATE CYTIDYLYLTRANSFERASE, CHLOROPLASTIC"/>
    <property type="match status" value="1"/>
</dbReference>
<protein>
    <submittedName>
        <fullName evidence="3">2-C-methyl-D-erythritol 4-phosphate cytidylyltransferase</fullName>
        <ecNumber evidence="3">2.7.7.60</ecNumber>
    </submittedName>
</protein>
<dbReference type="Gene3D" id="3.90.550.10">
    <property type="entry name" value="Spore Coat Polysaccharide Biosynthesis Protein SpsA, Chain A"/>
    <property type="match status" value="1"/>
</dbReference>
<evidence type="ECO:0000256" key="2">
    <source>
        <dbReference type="ARBA" id="ARBA00022695"/>
    </source>
</evidence>
<dbReference type="EMBL" id="JYNU01000017">
    <property type="protein sequence ID" value="KMO75513.1"/>
    <property type="molecule type" value="Genomic_DNA"/>
</dbReference>
<evidence type="ECO:0000313" key="3">
    <source>
        <dbReference type="EMBL" id="KMO75513.1"/>
    </source>
</evidence>
<keyword evidence="1 3" id="KW-0808">Transferase</keyword>
<dbReference type="EC" id="2.7.7.60" evidence="3"/>
<gene>
    <name evidence="3" type="primary">ispD_2</name>
    <name evidence="3" type="ORF">MOBUDSM44075_03109</name>
</gene>
<proteinExistence type="predicted"/>
<dbReference type="SUPFAM" id="SSF53448">
    <property type="entry name" value="Nucleotide-diphospho-sugar transferases"/>
    <property type="match status" value="1"/>
</dbReference>
<sequence length="241" mass="25418">MLAAERFRVLRYSLGRVDVTAILPVPAHLADRADTVLSPVAGESALIRGVRALTEVASVIVAAAPMLADPVRELLVQQGFSQMRVVTATAPGDAARCVAAALADDHVTDEILVHDVGWPLVDPDVVARLTAALRGGAQWVAPARPVTDSIKAVDADGAVVATLDRAELEVMQYPRGFAADVLRRALSGVAADRFDDLDVVLSAHARLQLVAGDPHAFGVELPRDADYLAAVMASRQPDSAR</sequence>
<dbReference type="InterPro" id="IPR029044">
    <property type="entry name" value="Nucleotide-diphossugar_trans"/>
</dbReference>
<accession>A0A0J6W1C7</accession>
<name>A0A0J6W1C7_9MYCO</name>
<dbReference type="GO" id="GO:0050518">
    <property type="term" value="F:2-C-methyl-D-erythritol 4-phosphate cytidylyltransferase activity"/>
    <property type="evidence" value="ECO:0007669"/>
    <property type="project" value="UniProtKB-EC"/>
</dbReference>
<dbReference type="Proteomes" id="UP000036313">
    <property type="component" value="Unassembled WGS sequence"/>
</dbReference>
<evidence type="ECO:0000313" key="4">
    <source>
        <dbReference type="Proteomes" id="UP000036313"/>
    </source>
</evidence>
<organism evidence="3 4">
    <name type="scientific">Mycolicibacterium obuense</name>
    <dbReference type="NCBI Taxonomy" id="1807"/>
    <lineage>
        <taxon>Bacteria</taxon>
        <taxon>Bacillati</taxon>
        <taxon>Actinomycetota</taxon>
        <taxon>Actinomycetes</taxon>
        <taxon>Mycobacteriales</taxon>
        <taxon>Mycobacteriaceae</taxon>
        <taxon>Mycolicibacterium</taxon>
    </lineage>
</organism>
<dbReference type="InterPro" id="IPR050088">
    <property type="entry name" value="IspD/TarI_cytidylyltransf_bact"/>
</dbReference>
<comment type="caution">
    <text evidence="3">The sequence shown here is derived from an EMBL/GenBank/DDBJ whole genome shotgun (WGS) entry which is preliminary data.</text>
</comment>
<evidence type="ECO:0000256" key="1">
    <source>
        <dbReference type="ARBA" id="ARBA00022679"/>
    </source>
</evidence>
<dbReference type="PANTHER" id="PTHR32125">
    <property type="entry name" value="2-C-METHYL-D-ERYTHRITOL 4-PHOSPHATE CYTIDYLYLTRANSFERASE, CHLOROPLASTIC"/>
    <property type="match status" value="1"/>
</dbReference>
<reference evidence="3 4" key="1">
    <citation type="journal article" date="2015" name="Genome Biol. Evol.">
        <title>Characterization of Three Mycobacterium spp. with Potential Use in Bioremediation by Genome Sequencing and Comparative Genomics.</title>
        <authorList>
            <person name="Das S."/>
            <person name="Pettersson B.M."/>
            <person name="Behra P.R."/>
            <person name="Ramesh M."/>
            <person name="Dasgupta S."/>
            <person name="Bhattacharya A."/>
            <person name="Kirsebom L.A."/>
        </authorList>
    </citation>
    <scope>NUCLEOTIDE SEQUENCE [LARGE SCALE GENOMIC DNA]</scope>
    <source>
        <strain evidence="3 4">DSM 44075</strain>
    </source>
</reference>
<dbReference type="PATRIC" id="fig|1807.14.peg.3133"/>
<dbReference type="InterPro" id="IPR034683">
    <property type="entry name" value="IspD/TarI"/>
</dbReference>
<keyword evidence="2 3" id="KW-0548">Nucleotidyltransferase</keyword>